<proteinExistence type="inferred from homology"/>
<gene>
    <name evidence="3" type="ORF">C0216_15490</name>
</gene>
<feature type="region of interest" description="Disordered" evidence="2">
    <location>
        <begin position="1"/>
        <end position="37"/>
    </location>
</feature>
<dbReference type="AlphaFoldDB" id="A0A344U1A7"/>
<dbReference type="InterPro" id="IPR011659">
    <property type="entry name" value="WD40"/>
</dbReference>
<feature type="compositionally biased region" description="Polar residues" evidence="2">
    <location>
        <begin position="1"/>
        <end position="11"/>
    </location>
</feature>
<feature type="compositionally biased region" description="Polar residues" evidence="2">
    <location>
        <begin position="352"/>
        <end position="362"/>
    </location>
</feature>
<evidence type="ECO:0000313" key="3">
    <source>
        <dbReference type="EMBL" id="AXE24678.1"/>
    </source>
</evidence>
<comment type="similarity">
    <text evidence="1">Belongs to the TolB family.</text>
</comment>
<evidence type="ECO:0000256" key="1">
    <source>
        <dbReference type="ARBA" id="ARBA00009820"/>
    </source>
</evidence>
<dbReference type="PANTHER" id="PTHR36842">
    <property type="entry name" value="PROTEIN TOLB HOMOLOG"/>
    <property type="match status" value="1"/>
</dbReference>
<keyword evidence="4" id="KW-1185">Reference proteome</keyword>
<dbReference type="Pfam" id="PF07676">
    <property type="entry name" value="PD40"/>
    <property type="match status" value="5"/>
</dbReference>
<sequence length="369" mass="40462">MTLSEPQQANSAPMRPCGRGGRGRQHRGSLGSGRQDVEMVTMKPRSRYPMIGALAVIMLAPWASHSAAVTEAFPGTNGKIVFVSDRDGDDEIYTMNAGRTREDVASLRQLTHNSVPDRDPVFSSDGSKIAFASLRDDNWDVFTMNADGTEEARITEEASGEFQPSFAPGFSRPRQTIVFTSTRDVSAREPFNHEVYRLDPESARLAMQLTFDPELDTEPAWSPTECKIAFSSKRSSGNRDIFIMGCSGLDLRRLTTSPASDSWPAFSPDGKKIAFQSNRSGNTDIYVMNTDGTGQERVTNDVSEEWQPAFSPDGAWIVFTSWNRLGNADIYTRRLDGTAEVRITSGPRDGVRNTQPDWQSVPSAAGGGG</sequence>
<dbReference type="Proteomes" id="UP000252004">
    <property type="component" value="Chromosome"/>
</dbReference>
<evidence type="ECO:0008006" key="5">
    <source>
        <dbReference type="Google" id="ProtNLM"/>
    </source>
</evidence>
<dbReference type="SUPFAM" id="SSF69304">
    <property type="entry name" value="Tricorn protease N-terminal domain"/>
    <property type="match status" value="1"/>
</dbReference>
<reference evidence="3 4" key="1">
    <citation type="submission" date="2018-01" db="EMBL/GenBank/DDBJ databases">
        <title>Draft genome Sequence of streptomyces globosus LZH-48.</title>
        <authorList>
            <person name="Ran K."/>
            <person name="Li Z."/>
            <person name="Wei S."/>
            <person name="Dong R."/>
        </authorList>
    </citation>
    <scope>NUCLEOTIDE SEQUENCE [LARGE SCALE GENOMIC DNA]</scope>
    <source>
        <strain evidence="3 4">LZH-48</strain>
    </source>
</reference>
<organism evidence="3 4">
    <name type="scientific">Streptomyces globosus</name>
    <dbReference type="NCBI Taxonomy" id="68209"/>
    <lineage>
        <taxon>Bacteria</taxon>
        <taxon>Bacillati</taxon>
        <taxon>Actinomycetota</taxon>
        <taxon>Actinomycetes</taxon>
        <taxon>Kitasatosporales</taxon>
        <taxon>Streptomycetaceae</taxon>
        <taxon>Streptomyces</taxon>
    </lineage>
</organism>
<dbReference type="Gene3D" id="2.120.10.30">
    <property type="entry name" value="TolB, C-terminal domain"/>
    <property type="match status" value="2"/>
</dbReference>
<dbReference type="PANTHER" id="PTHR36842:SF1">
    <property type="entry name" value="PROTEIN TOLB"/>
    <property type="match status" value="1"/>
</dbReference>
<dbReference type="InterPro" id="IPR011042">
    <property type="entry name" value="6-blade_b-propeller_TolB-like"/>
</dbReference>
<dbReference type="OrthoDB" id="9808778at2"/>
<dbReference type="KEGG" id="sgz:C0216_15490"/>
<accession>A0A344U1A7</accession>
<evidence type="ECO:0000256" key="2">
    <source>
        <dbReference type="SAM" id="MobiDB-lite"/>
    </source>
</evidence>
<evidence type="ECO:0000313" key="4">
    <source>
        <dbReference type="Proteomes" id="UP000252004"/>
    </source>
</evidence>
<feature type="region of interest" description="Disordered" evidence="2">
    <location>
        <begin position="343"/>
        <end position="369"/>
    </location>
</feature>
<dbReference type="EMBL" id="CP030862">
    <property type="protein sequence ID" value="AXE24678.1"/>
    <property type="molecule type" value="Genomic_DNA"/>
</dbReference>
<protein>
    <recommendedName>
        <fullName evidence="5">Translocation protein TolB</fullName>
    </recommendedName>
</protein>
<name>A0A344U1A7_9ACTN</name>